<dbReference type="Proteomes" id="UP000494365">
    <property type="component" value="Unassembled WGS sequence"/>
</dbReference>
<proteinExistence type="predicted"/>
<evidence type="ECO:0000313" key="2">
    <source>
        <dbReference type="EMBL" id="CAB3787666.1"/>
    </source>
</evidence>
<feature type="compositionally biased region" description="Low complexity" evidence="1">
    <location>
        <begin position="176"/>
        <end position="196"/>
    </location>
</feature>
<evidence type="ECO:0008006" key="4">
    <source>
        <dbReference type="Google" id="ProtNLM"/>
    </source>
</evidence>
<feature type="compositionally biased region" description="Polar residues" evidence="1">
    <location>
        <begin position="255"/>
        <end position="270"/>
    </location>
</feature>
<protein>
    <recommendedName>
        <fullName evidence="4">DUF4148 domain-containing protein</fullName>
    </recommendedName>
</protein>
<dbReference type="Pfam" id="PF13663">
    <property type="entry name" value="DUF4148"/>
    <property type="match status" value="1"/>
</dbReference>
<feature type="region of interest" description="Disordered" evidence="1">
    <location>
        <begin position="125"/>
        <end position="319"/>
    </location>
</feature>
<reference evidence="2 3" key="1">
    <citation type="submission" date="2020-04" db="EMBL/GenBank/DDBJ databases">
        <authorList>
            <person name="De Canck E."/>
        </authorList>
    </citation>
    <scope>NUCLEOTIDE SEQUENCE [LARGE SCALE GENOMIC DNA]</scope>
    <source>
        <strain evidence="2 3">LMG 28614</strain>
    </source>
</reference>
<dbReference type="EMBL" id="CADIKK010000010">
    <property type="protein sequence ID" value="CAB3787666.1"/>
    <property type="molecule type" value="Genomic_DNA"/>
</dbReference>
<feature type="compositionally biased region" description="Low complexity" evidence="1">
    <location>
        <begin position="216"/>
        <end position="230"/>
    </location>
</feature>
<feature type="compositionally biased region" description="Basic and acidic residues" evidence="1">
    <location>
        <begin position="149"/>
        <end position="162"/>
    </location>
</feature>
<dbReference type="AlphaFoldDB" id="A0A6S7B5B2"/>
<feature type="region of interest" description="Disordered" evidence="1">
    <location>
        <begin position="30"/>
        <end position="74"/>
    </location>
</feature>
<sequence length="319" mass="32468">MYSEPRKVVFTGLVIGAVAIGAYAYVSQSGDGWSPADDLGLKRGGESARSARGGMESGTVASGRVKARNDPAATEAARLQAARNSLLRDDVAAARAQPGAVRPAHKNDDQVIELQNKDPRALAEQVDQAPQPVGTSARMSSSSQVNAGHTRDSRFATHEHSNRASSYAKNRHSAETVTAGSGSDSASSGDVSAAGALPVASQPADAPPAMKVVESAPTTPTTPAALNTPPSMQQPVHTVQTAPSSPQDEPAAPTVMSQPLAQPAPSSGTLPKSDGGPKTRAQVRAEIVRARQDGSLPAFGNPDPAGPGGAPSLTSATRP</sequence>
<feature type="region of interest" description="Disordered" evidence="1">
    <location>
        <begin position="90"/>
        <end position="110"/>
    </location>
</feature>
<accession>A0A6S7B5B2</accession>
<evidence type="ECO:0000313" key="3">
    <source>
        <dbReference type="Proteomes" id="UP000494365"/>
    </source>
</evidence>
<evidence type="ECO:0000256" key="1">
    <source>
        <dbReference type="SAM" id="MobiDB-lite"/>
    </source>
</evidence>
<keyword evidence="3" id="KW-1185">Reference proteome</keyword>
<dbReference type="InterPro" id="IPR025421">
    <property type="entry name" value="DUF4148"/>
</dbReference>
<gene>
    <name evidence="2" type="ORF">LMG28614_02546</name>
</gene>
<feature type="compositionally biased region" description="Polar residues" evidence="1">
    <location>
        <begin position="133"/>
        <end position="147"/>
    </location>
</feature>
<organism evidence="2 3">
    <name type="scientific">Paraburkholderia ultramafica</name>
    <dbReference type="NCBI Taxonomy" id="1544867"/>
    <lineage>
        <taxon>Bacteria</taxon>
        <taxon>Pseudomonadati</taxon>
        <taxon>Pseudomonadota</taxon>
        <taxon>Betaproteobacteria</taxon>
        <taxon>Burkholderiales</taxon>
        <taxon>Burkholderiaceae</taxon>
        <taxon>Paraburkholderia</taxon>
    </lineage>
</organism>
<dbReference type="RefSeq" id="WP_175149877.1">
    <property type="nucleotide sequence ID" value="NZ_CADIKK010000010.1"/>
</dbReference>
<feature type="compositionally biased region" description="Polar residues" evidence="1">
    <location>
        <begin position="231"/>
        <end position="247"/>
    </location>
</feature>
<name>A0A6S7B5B2_9BURK</name>